<dbReference type="Proteomes" id="UP000283509">
    <property type="component" value="Unassembled WGS sequence"/>
</dbReference>
<evidence type="ECO:0000313" key="3">
    <source>
        <dbReference type="Proteomes" id="UP000283509"/>
    </source>
</evidence>
<protein>
    <submittedName>
        <fullName evidence="2">Uncharacterized protein</fullName>
    </submittedName>
</protein>
<proteinExistence type="predicted"/>
<feature type="compositionally biased region" description="Polar residues" evidence="1">
    <location>
        <begin position="93"/>
        <end position="104"/>
    </location>
</feature>
<feature type="region of interest" description="Disordered" evidence="1">
    <location>
        <begin position="202"/>
        <end position="279"/>
    </location>
</feature>
<reference evidence="2 3" key="1">
    <citation type="submission" date="2018-04" db="EMBL/GenBank/DDBJ databases">
        <authorList>
            <person name="Zhang X."/>
            <person name="Yuan J."/>
            <person name="Li F."/>
            <person name="Xiang J."/>
        </authorList>
    </citation>
    <scope>NUCLEOTIDE SEQUENCE [LARGE SCALE GENOMIC DNA]</scope>
    <source>
        <tissue evidence="2">Muscle</tissue>
    </source>
</reference>
<feature type="region of interest" description="Disordered" evidence="1">
    <location>
        <begin position="49"/>
        <end position="135"/>
    </location>
</feature>
<feature type="compositionally biased region" description="Pro residues" evidence="1">
    <location>
        <begin position="202"/>
        <end position="211"/>
    </location>
</feature>
<feature type="compositionally biased region" description="Basic and acidic residues" evidence="1">
    <location>
        <begin position="80"/>
        <end position="91"/>
    </location>
</feature>
<gene>
    <name evidence="2" type="ORF">C7M84_014392</name>
</gene>
<feature type="compositionally biased region" description="Low complexity" evidence="1">
    <location>
        <begin position="60"/>
        <end position="75"/>
    </location>
</feature>
<dbReference type="PRINTS" id="PR01217">
    <property type="entry name" value="PRICHEXTENSN"/>
</dbReference>
<keyword evidence="3" id="KW-1185">Reference proteome</keyword>
<sequence>MNVSSRRRQRSGSGSLNAHEELRRLVSALIRSGGKPASVTGSDSLTCRWTRGKRAGSGSGSRLASSACRRAAADSQSGRRAGEDADGRESATRYASSARRQNTWPRRRSDAVFHNPTTENPPNAAAGASYDAEAARDPVRRIPSSDSSTRGLSRGLGFANHLSYVARAGYRCETRPLGPEHHIVLSSLPNYLPSLSLPSCLPPQAPPPSLRPRPRLPTSIPLPLTNATYSPPSHPPPPNHLPSLPATYTPPPPPPILASLLPSPPLPSTPTNHPVPPKPSLRVKGNPPFAIPFSLLFRITDSPCHPFSLPPPPLPLPSPPPLPLAPSLLLSHPLLLSSFFRFSTPAPLPPSPSPSSPPALPPSLPRRCPQPLPTLLLSPISLSSPLIFIF</sequence>
<dbReference type="EMBL" id="QCYY01002804">
    <property type="protein sequence ID" value="ROT67528.1"/>
    <property type="molecule type" value="Genomic_DNA"/>
</dbReference>
<reference evidence="2 3" key="2">
    <citation type="submission" date="2019-01" db="EMBL/GenBank/DDBJ databases">
        <title>The decoding of complex shrimp genome reveals the adaptation for benthos swimmer, frequently molting mechanism and breeding impact on genome.</title>
        <authorList>
            <person name="Sun Y."/>
            <person name="Gao Y."/>
            <person name="Yu Y."/>
        </authorList>
    </citation>
    <scope>NUCLEOTIDE SEQUENCE [LARGE SCALE GENOMIC DNA]</scope>
    <source>
        <tissue evidence="2">Muscle</tissue>
    </source>
</reference>
<organism evidence="2 3">
    <name type="scientific">Penaeus vannamei</name>
    <name type="common">Whiteleg shrimp</name>
    <name type="synonym">Litopenaeus vannamei</name>
    <dbReference type="NCBI Taxonomy" id="6689"/>
    <lineage>
        <taxon>Eukaryota</taxon>
        <taxon>Metazoa</taxon>
        <taxon>Ecdysozoa</taxon>
        <taxon>Arthropoda</taxon>
        <taxon>Crustacea</taxon>
        <taxon>Multicrustacea</taxon>
        <taxon>Malacostraca</taxon>
        <taxon>Eumalacostraca</taxon>
        <taxon>Eucarida</taxon>
        <taxon>Decapoda</taxon>
        <taxon>Dendrobranchiata</taxon>
        <taxon>Penaeoidea</taxon>
        <taxon>Penaeidae</taxon>
        <taxon>Penaeus</taxon>
    </lineage>
</organism>
<feature type="compositionally biased region" description="Pro residues" evidence="1">
    <location>
        <begin position="248"/>
        <end position="279"/>
    </location>
</feature>
<evidence type="ECO:0000256" key="1">
    <source>
        <dbReference type="SAM" id="MobiDB-lite"/>
    </source>
</evidence>
<evidence type="ECO:0000313" key="2">
    <source>
        <dbReference type="EMBL" id="ROT67528.1"/>
    </source>
</evidence>
<comment type="caution">
    <text evidence="2">The sequence shown here is derived from an EMBL/GenBank/DDBJ whole genome shotgun (WGS) entry which is preliminary data.</text>
</comment>
<accession>A0A423STK7</accession>
<name>A0A423STK7_PENVA</name>
<dbReference type="AlphaFoldDB" id="A0A423STK7"/>